<dbReference type="Pfam" id="PF00535">
    <property type="entry name" value="Glycos_transf_2"/>
    <property type="match status" value="1"/>
</dbReference>
<dbReference type="PANTHER" id="PTHR22916:SF3">
    <property type="entry name" value="UDP-GLCNAC:BETAGAL BETA-1,3-N-ACETYLGLUCOSAMINYLTRANSFERASE-LIKE PROTEIN 1"/>
    <property type="match status" value="1"/>
</dbReference>
<reference evidence="2" key="1">
    <citation type="journal article" date="2015" name="Nature">
        <title>Complex archaea that bridge the gap between prokaryotes and eukaryotes.</title>
        <authorList>
            <person name="Spang A."/>
            <person name="Saw J.H."/>
            <person name="Jorgensen S.L."/>
            <person name="Zaremba-Niedzwiedzka K."/>
            <person name="Martijn J."/>
            <person name="Lind A.E."/>
            <person name="van Eijk R."/>
            <person name="Schleper C."/>
            <person name="Guy L."/>
            <person name="Ettema T.J."/>
        </authorList>
    </citation>
    <scope>NUCLEOTIDE SEQUENCE</scope>
</reference>
<dbReference type="InterPro" id="IPR001173">
    <property type="entry name" value="Glyco_trans_2-like"/>
</dbReference>
<gene>
    <name evidence="2" type="ORF">LCGC14_1276700</name>
</gene>
<feature type="domain" description="Glycosyltransferase 2-like" evidence="1">
    <location>
        <begin position="5"/>
        <end position="137"/>
    </location>
</feature>
<accession>A0A0F9KWD1</accession>
<dbReference type="Gene3D" id="3.90.550.10">
    <property type="entry name" value="Spore Coat Polysaccharide Biosynthesis Protein SpsA, Chain A"/>
    <property type="match status" value="1"/>
</dbReference>
<dbReference type="AlphaFoldDB" id="A0A0F9KWD1"/>
<protein>
    <recommendedName>
        <fullName evidence="1">Glycosyltransferase 2-like domain-containing protein</fullName>
    </recommendedName>
</protein>
<dbReference type="PANTHER" id="PTHR22916">
    <property type="entry name" value="GLYCOSYLTRANSFERASE"/>
    <property type="match status" value="1"/>
</dbReference>
<name>A0A0F9KWD1_9ZZZZ</name>
<dbReference type="SUPFAM" id="SSF53448">
    <property type="entry name" value="Nucleotide-diphospho-sugar transferases"/>
    <property type="match status" value="1"/>
</dbReference>
<sequence>MPTISVIIHTYNNEKFIGETIESVLSQTYKDYEIIVVDDGSTDNTRAALLPYMDKIRYHYKENGGIASAKNAGIKLSKAKFIAFFDHDDLWVPDKLKMQMEYFNKNPQAGLVYSKYITFKNGKKLRTRPKKGYSGWIFTKLLSKSIIQTSTVMVKKECLDAIGPFDESFALADEYDLFLRIARKYQCGFIDKELTKYRVHDSNASRNDFLFDKENLRVYKRVYDNYTDLGRREEKILKKRIARYSLKVARRFYAQGQIEESMKYHNEALVYLPFYKRIISNPKFKHNHR</sequence>
<organism evidence="2">
    <name type="scientific">marine sediment metagenome</name>
    <dbReference type="NCBI Taxonomy" id="412755"/>
    <lineage>
        <taxon>unclassified sequences</taxon>
        <taxon>metagenomes</taxon>
        <taxon>ecological metagenomes</taxon>
    </lineage>
</organism>
<dbReference type="EMBL" id="LAZR01007217">
    <property type="protein sequence ID" value="KKM86664.1"/>
    <property type="molecule type" value="Genomic_DNA"/>
</dbReference>
<dbReference type="InterPro" id="IPR029044">
    <property type="entry name" value="Nucleotide-diphossugar_trans"/>
</dbReference>
<comment type="caution">
    <text evidence="2">The sequence shown here is derived from an EMBL/GenBank/DDBJ whole genome shotgun (WGS) entry which is preliminary data.</text>
</comment>
<dbReference type="GO" id="GO:0016758">
    <property type="term" value="F:hexosyltransferase activity"/>
    <property type="evidence" value="ECO:0007669"/>
    <property type="project" value="UniProtKB-ARBA"/>
</dbReference>
<evidence type="ECO:0000313" key="2">
    <source>
        <dbReference type="EMBL" id="KKM86664.1"/>
    </source>
</evidence>
<evidence type="ECO:0000259" key="1">
    <source>
        <dbReference type="Pfam" id="PF00535"/>
    </source>
</evidence>
<proteinExistence type="predicted"/>